<proteinExistence type="predicted"/>
<feature type="transmembrane region" description="Helical" evidence="1">
    <location>
        <begin position="97"/>
        <end position="116"/>
    </location>
</feature>
<reference evidence="2 3" key="1">
    <citation type="submission" date="2016-11" db="EMBL/GenBank/DDBJ databases">
        <authorList>
            <person name="Jaros S."/>
            <person name="Januszkiewicz K."/>
            <person name="Wedrychowicz H."/>
        </authorList>
    </citation>
    <scope>NUCLEOTIDE SEQUENCE [LARGE SCALE GENOMIC DNA]</scope>
    <source>
        <strain evidence="2 3">DSM 18119</strain>
    </source>
</reference>
<organism evidence="2 3">
    <name type="scientific">Flavisolibacter ginsengisoli DSM 18119</name>
    <dbReference type="NCBI Taxonomy" id="1121884"/>
    <lineage>
        <taxon>Bacteria</taxon>
        <taxon>Pseudomonadati</taxon>
        <taxon>Bacteroidota</taxon>
        <taxon>Chitinophagia</taxon>
        <taxon>Chitinophagales</taxon>
        <taxon>Chitinophagaceae</taxon>
        <taxon>Flavisolibacter</taxon>
    </lineage>
</organism>
<keyword evidence="1" id="KW-0472">Membrane</keyword>
<feature type="transmembrane region" description="Helical" evidence="1">
    <location>
        <begin position="67"/>
        <end position="85"/>
    </location>
</feature>
<feature type="transmembrane region" description="Helical" evidence="1">
    <location>
        <begin position="42"/>
        <end position="60"/>
    </location>
</feature>
<evidence type="ECO:0000313" key="2">
    <source>
        <dbReference type="EMBL" id="SHE36598.1"/>
    </source>
</evidence>
<evidence type="ECO:0000313" key="3">
    <source>
        <dbReference type="Proteomes" id="UP000184048"/>
    </source>
</evidence>
<keyword evidence="1" id="KW-1133">Transmembrane helix</keyword>
<dbReference type="RefSeq" id="WP_072833415.1">
    <property type="nucleotide sequence ID" value="NZ_FQUU01000001.1"/>
</dbReference>
<protein>
    <submittedName>
        <fullName evidence="2">Uncharacterized protein</fullName>
    </submittedName>
</protein>
<evidence type="ECO:0000256" key="1">
    <source>
        <dbReference type="SAM" id="Phobius"/>
    </source>
</evidence>
<keyword evidence="3" id="KW-1185">Reference proteome</keyword>
<dbReference type="Proteomes" id="UP000184048">
    <property type="component" value="Unassembled WGS sequence"/>
</dbReference>
<sequence>MKRIKYFKTIDFILHTIVPVILGCIIYITGDAHVLPMLLQNHLADGLWAYAFLSCILIIWDRKSNLTWIVLTIVISILFELFQYWHLVAGTGDLGDVVVYLLFFLLALQINQNPFYTDYYERF</sequence>
<dbReference type="EMBL" id="FQUU01000001">
    <property type="protein sequence ID" value="SHE36598.1"/>
    <property type="molecule type" value="Genomic_DNA"/>
</dbReference>
<gene>
    <name evidence="2" type="ORF">SAMN02745131_00257</name>
</gene>
<name>A0A1M4SWS3_9BACT</name>
<dbReference type="OrthoDB" id="1069342at2"/>
<dbReference type="PROSITE" id="PS51257">
    <property type="entry name" value="PROKAR_LIPOPROTEIN"/>
    <property type="match status" value="1"/>
</dbReference>
<dbReference type="AlphaFoldDB" id="A0A1M4SWS3"/>
<accession>A0A1M4SWS3</accession>
<keyword evidence="1" id="KW-0812">Transmembrane</keyword>
<dbReference type="STRING" id="1121884.SAMN02745131_00257"/>
<feature type="transmembrane region" description="Helical" evidence="1">
    <location>
        <begin position="12"/>
        <end position="30"/>
    </location>
</feature>